<evidence type="ECO:0000313" key="3">
    <source>
        <dbReference type="Proteomes" id="UP001595445"/>
    </source>
</evidence>
<keyword evidence="1" id="KW-0812">Transmembrane</keyword>
<reference evidence="3" key="1">
    <citation type="journal article" date="2019" name="Int. J. Syst. Evol. Microbiol.">
        <title>The Global Catalogue of Microorganisms (GCM) 10K type strain sequencing project: providing services to taxonomists for standard genome sequencing and annotation.</title>
        <authorList>
            <consortium name="The Broad Institute Genomics Platform"/>
            <consortium name="The Broad Institute Genome Sequencing Center for Infectious Disease"/>
            <person name="Wu L."/>
            <person name="Ma J."/>
        </authorList>
    </citation>
    <scope>NUCLEOTIDE SEQUENCE [LARGE SCALE GENOMIC DNA]</scope>
    <source>
        <strain evidence="3">KCTC 62102</strain>
    </source>
</reference>
<keyword evidence="1" id="KW-0472">Membrane</keyword>
<evidence type="ECO:0000256" key="1">
    <source>
        <dbReference type="SAM" id="Phobius"/>
    </source>
</evidence>
<accession>A0ABV7DQM2</accession>
<name>A0ABV7DQM2_9RHOB</name>
<gene>
    <name evidence="2" type="ORF">ACFOD6_01445</name>
</gene>
<proteinExistence type="predicted"/>
<protein>
    <submittedName>
        <fullName evidence="2">Uncharacterized protein</fullName>
    </submittedName>
</protein>
<dbReference type="EMBL" id="JBHRSM010000001">
    <property type="protein sequence ID" value="MFC3084700.1"/>
    <property type="molecule type" value="Genomic_DNA"/>
</dbReference>
<sequence length="74" mass="8031">MDTDLVLTLGIVLAVLTIPSLLAAFVEGRPPRVGALILLAAMSMILTAVMYRPTGYRFEEIPTVMLNVVMRAVN</sequence>
<keyword evidence="1" id="KW-1133">Transmembrane helix</keyword>
<dbReference type="Proteomes" id="UP001595445">
    <property type="component" value="Unassembled WGS sequence"/>
</dbReference>
<dbReference type="RefSeq" id="WP_197642511.1">
    <property type="nucleotide sequence ID" value="NZ_JAEACP010000005.1"/>
</dbReference>
<organism evidence="2 3">
    <name type="scientific">Tabrizicola soli</name>
    <dbReference type="NCBI Taxonomy" id="2185115"/>
    <lineage>
        <taxon>Bacteria</taxon>
        <taxon>Pseudomonadati</taxon>
        <taxon>Pseudomonadota</taxon>
        <taxon>Alphaproteobacteria</taxon>
        <taxon>Rhodobacterales</taxon>
        <taxon>Paracoccaceae</taxon>
        <taxon>Tabrizicola</taxon>
    </lineage>
</organism>
<keyword evidence="3" id="KW-1185">Reference proteome</keyword>
<feature type="transmembrane region" description="Helical" evidence="1">
    <location>
        <begin position="33"/>
        <end position="51"/>
    </location>
</feature>
<evidence type="ECO:0000313" key="2">
    <source>
        <dbReference type="EMBL" id="MFC3084700.1"/>
    </source>
</evidence>
<comment type="caution">
    <text evidence="2">The sequence shown here is derived from an EMBL/GenBank/DDBJ whole genome shotgun (WGS) entry which is preliminary data.</text>
</comment>